<dbReference type="InterPro" id="IPR029044">
    <property type="entry name" value="Nucleotide-diphossugar_trans"/>
</dbReference>
<sequence>MPAHGHQEKLDLVLAALSVQSYPSELLEVIVVDDGSPDPLVLGPVVPDHVRLIRASEEAWGSGHAVNCGVAEASGDVVLRLDADMLVFRDHVESQLRWHHQLDYAAVLGHKLFVAWDPERHTPEQVRDEVAAGRAEELFDAAKAGRHWIERTLARTNGLRDADHRSYTAFVGCTGSLHRSLFDAAGGLDPDLALGGDTEFAHRLYQRGAVFVPDTDTSSWHLGRTQMQTHHDAGVRYRKPYLANRVPEFHHRRFGRVRLWEVPAAEAVVDATENVRGAEATATALLEGTTPDLRIHLVVPAEGEHAAQLAEVYLGEPRVHIAEHMPETDPRVPHRLVLPAGVLPAPACVADLVAEAGERRVGLLYVVLPGASGTEQTLRLERTGAFARARHLEPEADGPELDRVVEEVHGMGWLPWERFVHPPGTDLDAFPRADPEDLIRRVTEAREQERAARARVQRAERRHRWLAPGLRERIQRALGNH</sequence>
<evidence type="ECO:0000313" key="3">
    <source>
        <dbReference type="Proteomes" id="UP000806528"/>
    </source>
</evidence>
<feature type="domain" description="Glycosyltransferase 2-like" evidence="1">
    <location>
        <begin position="1"/>
        <end position="118"/>
    </location>
</feature>
<dbReference type="Pfam" id="PF00535">
    <property type="entry name" value="Glycos_transf_2"/>
    <property type="match status" value="1"/>
</dbReference>
<organism evidence="2 3">
    <name type="scientific">Nocardiopsis coralli</name>
    <dbReference type="NCBI Taxonomy" id="2772213"/>
    <lineage>
        <taxon>Bacteria</taxon>
        <taxon>Bacillati</taxon>
        <taxon>Actinomycetota</taxon>
        <taxon>Actinomycetes</taxon>
        <taxon>Streptosporangiales</taxon>
        <taxon>Nocardiopsidaceae</taxon>
        <taxon>Nocardiopsis</taxon>
    </lineage>
</organism>
<comment type="caution">
    <text evidence="2">The sequence shown here is derived from an EMBL/GenBank/DDBJ whole genome shotgun (WGS) entry which is preliminary data.</text>
</comment>
<gene>
    <name evidence="2" type="ORF">IDM40_27635</name>
</gene>
<dbReference type="Proteomes" id="UP000806528">
    <property type="component" value="Unassembled WGS sequence"/>
</dbReference>
<dbReference type="Gene3D" id="3.90.550.10">
    <property type="entry name" value="Spore Coat Polysaccharide Biosynthesis Protein SpsA, Chain A"/>
    <property type="match status" value="1"/>
</dbReference>
<proteinExistence type="predicted"/>
<evidence type="ECO:0000313" key="2">
    <source>
        <dbReference type="EMBL" id="MBE3002440.1"/>
    </source>
</evidence>
<protein>
    <submittedName>
        <fullName evidence="2">Glycosyltransferase family 2 protein</fullName>
    </submittedName>
</protein>
<dbReference type="EMBL" id="JADBGI010000048">
    <property type="protein sequence ID" value="MBE3002440.1"/>
    <property type="molecule type" value="Genomic_DNA"/>
</dbReference>
<evidence type="ECO:0000259" key="1">
    <source>
        <dbReference type="Pfam" id="PF00535"/>
    </source>
</evidence>
<dbReference type="CDD" id="cd00761">
    <property type="entry name" value="Glyco_tranf_GTA_type"/>
    <property type="match status" value="1"/>
</dbReference>
<keyword evidence="3" id="KW-1185">Reference proteome</keyword>
<dbReference type="SUPFAM" id="SSF53448">
    <property type="entry name" value="Nucleotide-diphospho-sugar transferases"/>
    <property type="match status" value="1"/>
</dbReference>
<dbReference type="InterPro" id="IPR001173">
    <property type="entry name" value="Glyco_trans_2-like"/>
</dbReference>
<dbReference type="PANTHER" id="PTHR43685:SF3">
    <property type="entry name" value="SLR2126 PROTEIN"/>
    <property type="match status" value="1"/>
</dbReference>
<reference evidence="2 3" key="1">
    <citation type="submission" date="2020-09" db="EMBL/GenBank/DDBJ databases">
        <title>Diversity and distribution of actinomycetes associated with coral in the coast of Hainan.</title>
        <authorList>
            <person name="Li F."/>
        </authorList>
    </citation>
    <scope>NUCLEOTIDE SEQUENCE [LARGE SCALE GENOMIC DNA]</scope>
    <source>
        <strain evidence="2 3">HNM0947</strain>
    </source>
</reference>
<name>A0ABR9PF25_9ACTN</name>
<accession>A0ABR9PF25</accession>
<dbReference type="InterPro" id="IPR050834">
    <property type="entry name" value="Glycosyltransf_2"/>
</dbReference>
<dbReference type="PANTHER" id="PTHR43685">
    <property type="entry name" value="GLYCOSYLTRANSFERASE"/>
    <property type="match status" value="1"/>
</dbReference>